<gene>
    <name evidence="1" type="ORF">GOQ27_14335</name>
</gene>
<dbReference type="RefSeq" id="WP_203367571.1">
    <property type="nucleotide sequence ID" value="NZ_WSFT01000053.1"/>
</dbReference>
<reference evidence="1" key="1">
    <citation type="submission" date="2019-12" db="EMBL/GenBank/DDBJ databases">
        <title>Clostridiaceae gen. nov. sp. nov., isolated from sediment in Xinjiang, China.</title>
        <authorList>
            <person name="Zhang R."/>
        </authorList>
    </citation>
    <scope>NUCLEOTIDE SEQUENCE</scope>
    <source>
        <strain evidence="1">D2Q-11</strain>
    </source>
</reference>
<organism evidence="1 2">
    <name type="scientific">Anaeromonas frigoriresistens</name>
    <dbReference type="NCBI Taxonomy" id="2683708"/>
    <lineage>
        <taxon>Bacteria</taxon>
        <taxon>Bacillati</taxon>
        <taxon>Bacillota</taxon>
        <taxon>Tissierellia</taxon>
        <taxon>Tissierellales</taxon>
        <taxon>Thermohalobacteraceae</taxon>
        <taxon>Anaeromonas</taxon>
    </lineage>
</organism>
<dbReference type="EMBL" id="WSFT01000053">
    <property type="protein sequence ID" value="MBS4539649.1"/>
    <property type="molecule type" value="Genomic_DNA"/>
</dbReference>
<name>A0A942Z9Y0_9FIRM</name>
<keyword evidence="2" id="KW-1185">Reference proteome</keyword>
<sequence length="314" mass="36189">MSLTSMLKGKTDKDKQFQSILRNIVTPRPVFSTVSGNKPFSSEYKELAPYNLSKTYYSTIVGTGFDYLARFMIARKLKIKDSKVLAYNNLVAEYGLKVLEEMLEGRQYKILNKKYNKGIKLCKRFVYNKNIDFDKLLNFSGYLASLEVIRRSGLPPMNIQESLIEDISIEIINDLRRLCDIFQNKFINSGVINEDSNVIFNPRFGIGSLCCKGADADLFIDGTLYDFKCTKIRGYRWKDSAQIVGYYLLNNIDIRCGGKGMGIDEHGMEYRIEKLAFYKGRYGEIEIVDVKSLDKNKIEQGIEELRKLWNLTFI</sequence>
<dbReference type="Proteomes" id="UP000724672">
    <property type="component" value="Unassembled WGS sequence"/>
</dbReference>
<proteinExistence type="predicted"/>
<evidence type="ECO:0000313" key="1">
    <source>
        <dbReference type="EMBL" id="MBS4539649.1"/>
    </source>
</evidence>
<protein>
    <submittedName>
        <fullName evidence="1">Uncharacterized protein</fullName>
    </submittedName>
</protein>
<accession>A0A942Z9Y0</accession>
<evidence type="ECO:0000313" key="2">
    <source>
        <dbReference type="Proteomes" id="UP000724672"/>
    </source>
</evidence>
<comment type="caution">
    <text evidence="1">The sequence shown here is derived from an EMBL/GenBank/DDBJ whole genome shotgun (WGS) entry which is preliminary data.</text>
</comment>
<dbReference type="AlphaFoldDB" id="A0A942Z9Y0"/>